<dbReference type="Proteomes" id="UP000502415">
    <property type="component" value="Chromosome"/>
</dbReference>
<keyword evidence="4 7" id="KW-0808">Transferase</keyword>
<feature type="domain" description="CheR-type methyltransferase" evidence="6">
    <location>
        <begin position="1"/>
        <end position="274"/>
    </location>
</feature>
<dbReference type="KEGG" id="mfy:HH212_19390"/>
<dbReference type="SMART" id="SM00138">
    <property type="entry name" value="MeTrc"/>
    <property type="match status" value="1"/>
</dbReference>
<evidence type="ECO:0000256" key="2">
    <source>
        <dbReference type="ARBA" id="ARBA00012534"/>
    </source>
</evidence>
<dbReference type="Gene3D" id="3.40.50.150">
    <property type="entry name" value="Vaccinia Virus protein VP39"/>
    <property type="match status" value="1"/>
</dbReference>
<proteinExistence type="predicted"/>
<dbReference type="Gene3D" id="1.10.155.10">
    <property type="entry name" value="Chemotaxis receptor methyltransferase CheR, N-terminal domain"/>
    <property type="match status" value="1"/>
</dbReference>
<dbReference type="InterPro" id="IPR022641">
    <property type="entry name" value="CheR_N"/>
</dbReference>
<dbReference type="EMBL" id="CP051685">
    <property type="protein sequence ID" value="QJE01918.1"/>
    <property type="molecule type" value="Genomic_DNA"/>
</dbReference>
<keyword evidence="3 7" id="KW-0489">Methyltransferase</keyword>
<keyword evidence="5" id="KW-0949">S-adenosyl-L-methionine</keyword>
<evidence type="ECO:0000256" key="1">
    <source>
        <dbReference type="ARBA" id="ARBA00001541"/>
    </source>
</evidence>
<gene>
    <name evidence="7" type="ORF">HH212_19390</name>
</gene>
<evidence type="ECO:0000256" key="3">
    <source>
        <dbReference type="ARBA" id="ARBA00022603"/>
    </source>
</evidence>
<evidence type="ECO:0000256" key="5">
    <source>
        <dbReference type="ARBA" id="ARBA00022691"/>
    </source>
</evidence>
<dbReference type="PANTHER" id="PTHR24422:SF10">
    <property type="entry name" value="CHEMOTAXIS PROTEIN METHYLTRANSFERASE 2"/>
    <property type="match status" value="1"/>
</dbReference>
<comment type="catalytic activity">
    <reaction evidence="1">
        <text>L-glutamyl-[protein] + S-adenosyl-L-methionine = [protein]-L-glutamate 5-O-methyl ester + S-adenosyl-L-homocysteine</text>
        <dbReference type="Rhea" id="RHEA:24452"/>
        <dbReference type="Rhea" id="RHEA-COMP:10208"/>
        <dbReference type="Rhea" id="RHEA-COMP:10311"/>
        <dbReference type="ChEBI" id="CHEBI:29973"/>
        <dbReference type="ChEBI" id="CHEBI:57856"/>
        <dbReference type="ChEBI" id="CHEBI:59789"/>
        <dbReference type="ChEBI" id="CHEBI:82795"/>
        <dbReference type="EC" id="2.1.1.80"/>
    </reaction>
</comment>
<dbReference type="InterPro" id="IPR036804">
    <property type="entry name" value="CheR_N_sf"/>
</dbReference>
<evidence type="ECO:0000256" key="4">
    <source>
        <dbReference type="ARBA" id="ARBA00022679"/>
    </source>
</evidence>
<accession>A0A7Z2ZTV6</accession>
<dbReference type="RefSeq" id="WP_170204005.1">
    <property type="nucleotide sequence ID" value="NZ_CP051685.1"/>
</dbReference>
<dbReference type="InterPro" id="IPR050903">
    <property type="entry name" value="Bact_Chemotaxis_MeTrfase"/>
</dbReference>
<name>A0A7Z2ZTV6_9BURK</name>
<evidence type="ECO:0000259" key="6">
    <source>
        <dbReference type="PROSITE" id="PS50123"/>
    </source>
</evidence>
<dbReference type="Pfam" id="PF01739">
    <property type="entry name" value="CheR"/>
    <property type="match status" value="1"/>
</dbReference>
<dbReference type="PRINTS" id="PR00996">
    <property type="entry name" value="CHERMTFRASE"/>
</dbReference>
<dbReference type="PANTHER" id="PTHR24422">
    <property type="entry name" value="CHEMOTAXIS PROTEIN METHYLTRANSFERASE"/>
    <property type="match status" value="1"/>
</dbReference>
<dbReference type="InterPro" id="IPR022642">
    <property type="entry name" value="CheR_C"/>
</dbReference>
<dbReference type="InterPro" id="IPR029063">
    <property type="entry name" value="SAM-dependent_MTases_sf"/>
</dbReference>
<keyword evidence="8" id="KW-1185">Reference proteome</keyword>
<sequence>MDAVLELDGGDLASLIGLVRQHTGIAMNEHKRVLLQGRLRPRMRALGLSSYRDYIARVRGGGTEVQAFVDLVTTNDTAFFRTPAVWGYLEREFLPQWLARCGDVVLQAWSAAAASGEEAYSLAMLCREFQERHPQFRFQIHATDISGAVLRTAAAGHYAGRSVTRLAETHPALLAKYLRPEGTGQRVLPELRERIRFGEHNLLAAPCRVARFDLVLLRNVLIYFDEEHQRRALHGVRAAMAPHARLLLGEQESITRIDTPFEFERMHVYRIRKEHA</sequence>
<evidence type="ECO:0000313" key="8">
    <source>
        <dbReference type="Proteomes" id="UP000502415"/>
    </source>
</evidence>
<dbReference type="SUPFAM" id="SSF53335">
    <property type="entry name" value="S-adenosyl-L-methionine-dependent methyltransferases"/>
    <property type="match status" value="1"/>
</dbReference>
<dbReference type="PROSITE" id="PS50123">
    <property type="entry name" value="CHER"/>
    <property type="match status" value="1"/>
</dbReference>
<dbReference type="Pfam" id="PF03705">
    <property type="entry name" value="CheR_N"/>
    <property type="match status" value="1"/>
</dbReference>
<organism evidence="7 8">
    <name type="scientific">Massilia forsythiae</name>
    <dbReference type="NCBI Taxonomy" id="2728020"/>
    <lineage>
        <taxon>Bacteria</taxon>
        <taxon>Pseudomonadati</taxon>
        <taxon>Pseudomonadota</taxon>
        <taxon>Betaproteobacteria</taxon>
        <taxon>Burkholderiales</taxon>
        <taxon>Oxalobacteraceae</taxon>
        <taxon>Telluria group</taxon>
        <taxon>Massilia</taxon>
    </lineage>
</organism>
<dbReference type="EC" id="2.1.1.80" evidence="2"/>
<evidence type="ECO:0000313" key="7">
    <source>
        <dbReference type="EMBL" id="QJE01918.1"/>
    </source>
</evidence>
<dbReference type="AlphaFoldDB" id="A0A7Z2ZTV6"/>
<reference evidence="7 8" key="1">
    <citation type="submission" date="2020-04" db="EMBL/GenBank/DDBJ databases">
        <title>Genome sequencing of novel species.</title>
        <authorList>
            <person name="Heo J."/>
            <person name="Kim S.-J."/>
            <person name="Kim J.-S."/>
            <person name="Hong S.-B."/>
            <person name="Kwon S.-W."/>
        </authorList>
    </citation>
    <scope>NUCLEOTIDE SEQUENCE [LARGE SCALE GENOMIC DNA]</scope>
    <source>
        <strain evidence="7 8">GN2-R2</strain>
    </source>
</reference>
<dbReference type="GO" id="GO:0032259">
    <property type="term" value="P:methylation"/>
    <property type="evidence" value="ECO:0007669"/>
    <property type="project" value="UniProtKB-KW"/>
</dbReference>
<dbReference type="SUPFAM" id="SSF47757">
    <property type="entry name" value="Chemotaxis receptor methyltransferase CheR, N-terminal domain"/>
    <property type="match status" value="1"/>
</dbReference>
<dbReference type="InterPro" id="IPR000780">
    <property type="entry name" value="CheR_MeTrfase"/>
</dbReference>
<dbReference type="GO" id="GO:0008983">
    <property type="term" value="F:protein-glutamate O-methyltransferase activity"/>
    <property type="evidence" value="ECO:0007669"/>
    <property type="project" value="UniProtKB-EC"/>
</dbReference>
<protein>
    <recommendedName>
        <fullName evidence="2">protein-glutamate O-methyltransferase</fullName>
        <ecNumber evidence="2">2.1.1.80</ecNumber>
    </recommendedName>
</protein>